<organism evidence="3 4">
    <name type="scientific">Kangiella sediminilitoris</name>
    <dbReference type="NCBI Taxonomy" id="1144748"/>
    <lineage>
        <taxon>Bacteria</taxon>
        <taxon>Pseudomonadati</taxon>
        <taxon>Pseudomonadota</taxon>
        <taxon>Gammaproteobacteria</taxon>
        <taxon>Kangiellales</taxon>
        <taxon>Kangiellaceae</taxon>
        <taxon>Kangiella</taxon>
    </lineage>
</organism>
<dbReference type="EMBL" id="CP012418">
    <property type="protein sequence ID" value="AOE50568.1"/>
    <property type="molecule type" value="Genomic_DNA"/>
</dbReference>
<proteinExistence type="predicted"/>
<evidence type="ECO:0000313" key="4">
    <source>
        <dbReference type="Proteomes" id="UP000094147"/>
    </source>
</evidence>
<keyword evidence="1" id="KW-0175">Coiled coil</keyword>
<sequence precursor="true">MNLKYLAGGLIILGLLSGCATLSETECVAGNWQQIGYQDGKFGRDSDYVLKHESACMEYGVQVDREAYEAGRQQGLDQYCTANNGFNRGSSGSYPNPSCNGGYPGYHDAYYDGLLARNDSLRIQLDEALREHEVLTEVQRRVKDEEEVARINHELEDLDAEINSITNQIDKINSLIRRYRPQ</sequence>
<keyword evidence="2" id="KW-0732">Signal</keyword>
<keyword evidence="4" id="KW-1185">Reference proteome</keyword>
<protein>
    <recommendedName>
        <fullName evidence="5">DUF2799 domain-containing protein</fullName>
    </recommendedName>
</protein>
<evidence type="ECO:0000256" key="1">
    <source>
        <dbReference type="SAM" id="Coils"/>
    </source>
</evidence>
<dbReference type="STRING" id="1144748.KS2013_1859"/>
<dbReference type="InterPro" id="IPR021242">
    <property type="entry name" value="DUF2799"/>
</dbReference>
<dbReference type="AlphaFoldDB" id="A0A1B3BCU0"/>
<accession>A0A1B3BCU0</accession>
<dbReference type="Pfam" id="PF10973">
    <property type="entry name" value="DUF2799"/>
    <property type="match status" value="1"/>
</dbReference>
<evidence type="ECO:0000256" key="2">
    <source>
        <dbReference type="SAM" id="SignalP"/>
    </source>
</evidence>
<feature type="coiled-coil region" evidence="1">
    <location>
        <begin position="111"/>
        <end position="175"/>
    </location>
</feature>
<dbReference type="OrthoDB" id="5917215at2"/>
<dbReference type="PROSITE" id="PS51257">
    <property type="entry name" value="PROKAR_LIPOPROTEIN"/>
    <property type="match status" value="1"/>
</dbReference>
<evidence type="ECO:0000313" key="3">
    <source>
        <dbReference type="EMBL" id="AOE50568.1"/>
    </source>
</evidence>
<reference evidence="4" key="1">
    <citation type="submission" date="2015-08" db="EMBL/GenBank/DDBJ databases">
        <authorList>
            <person name="Kim K.M."/>
        </authorList>
    </citation>
    <scope>NUCLEOTIDE SEQUENCE [LARGE SCALE GENOMIC DNA]</scope>
    <source>
        <strain evidence="4">KCTC 23892</strain>
    </source>
</reference>
<dbReference type="Proteomes" id="UP000094147">
    <property type="component" value="Chromosome"/>
</dbReference>
<evidence type="ECO:0008006" key="5">
    <source>
        <dbReference type="Google" id="ProtNLM"/>
    </source>
</evidence>
<dbReference type="KEGG" id="ksd:KS2013_1859"/>
<feature type="signal peptide" evidence="2">
    <location>
        <begin position="1"/>
        <end position="22"/>
    </location>
</feature>
<name>A0A1B3BCU0_9GAMM</name>
<feature type="chain" id="PRO_5008544185" description="DUF2799 domain-containing protein" evidence="2">
    <location>
        <begin position="23"/>
        <end position="182"/>
    </location>
</feature>
<gene>
    <name evidence="3" type="ORF">KS2013_1859</name>
</gene>
<dbReference type="RefSeq" id="WP_068992970.1">
    <property type="nucleotide sequence ID" value="NZ_CP012418.1"/>
</dbReference>